<comment type="caution">
    <text evidence="3">The sequence shown here is derived from an EMBL/GenBank/DDBJ whole genome shotgun (WGS) entry which is preliminary data.</text>
</comment>
<dbReference type="PANTHER" id="PTHR43852">
    <property type="entry name" value="NUCLEOTIDYLTRANSFERASE"/>
    <property type="match status" value="1"/>
</dbReference>
<feature type="domain" description="Polymerase beta nucleotidyltransferase" evidence="1">
    <location>
        <begin position="20"/>
        <end position="101"/>
    </location>
</feature>
<dbReference type="EMBL" id="NMUE01000083">
    <property type="protein sequence ID" value="RFA92630.1"/>
    <property type="molecule type" value="Genomic_DNA"/>
</dbReference>
<dbReference type="OrthoDB" id="23323at2157"/>
<dbReference type="EMBL" id="NMUF01000006">
    <property type="protein sequence ID" value="RFA99415.1"/>
    <property type="molecule type" value="Genomic_DNA"/>
</dbReference>
<evidence type="ECO:0000259" key="1">
    <source>
        <dbReference type="Pfam" id="PF18765"/>
    </source>
</evidence>
<dbReference type="AlphaFoldDB" id="A0A371R5Q5"/>
<evidence type="ECO:0000313" key="4">
    <source>
        <dbReference type="Proteomes" id="UP000256877"/>
    </source>
</evidence>
<organism evidence="3 4">
    <name type="scientific">Pyrobaculum aerophilum</name>
    <dbReference type="NCBI Taxonomy" id="13773"/>
    <lineage>
        <taxon>Archaea</taxon>
        <taxon>Thermoproteota</taxon>
        <taxon>Thermoprotei</taxon>
        <taxon>Thermoproteales</taxon>
        <taxon>Thermoproteaceae</taxon>
        <taxon>Pyrobaculum</taxon>
    </lineage>
</organism>
<dbReference type="InterPro" id="IPR052930">
    <property type="entry name" value="TA_antitoxin_MntA"/>
</dbReference>
<dbReference type="RefSeq" id="WP_116422168.1">
    <property type="nucleotide sequence ID" value="NZ_NMUE01000083.1"/>
</dbReference>
<dbReference type="InterPro" id="IPR043519">
    <property type="entry name" value="NT_sf"/>
</dbReference>
<dbReference type="InterPro" id="IPR041633">
    <property type="entry name" value="Polbeta"/>
</dbReference>
<reference evidence="4 5" key="1">
    <citation type="submission" date="2017-07" db="EMBL/GenBank/DDBJ databases">
        <title>Draft genome sequence of aerobic hyperthermophilic archaea, Pyrobaculum aerophilum YKB31 and YKB32.</title>
        <authorList>
            <person name="Mochizuki T."/>
            <person name="Berliner A.J."/>
            <person name="Yoshida-Takashima Y."/>
            <person name="Takaki Y."/>
            <person name="Nunoura T."/>
            <person name="Takai K."/>
        </authorList>
    </citation>
    <scope>NUCLEOTIDE SEQUENCE [LARGE SCALE GENOMIC DNA]</scope>
    <source>
        <strain evidence="2 5">YKB31</strain>
        <strain evidence="3 4">YKB32</strain>
    </source>
</reference>
<dbReference type="Pfam" id="PF18765">
    <property type="entry name" value="Polbeta"/>
    <property type="match status" value="1"/>
</dbReference>
<gene>
    <name evidence="2" type="ORF">CGL51_14130</name>
    <name evidence="3" type="ORF">CGL52_03375</name>
</gene>
<evidence type="ECO:0000313" key="5">
    <source>
        <dbReference type="Proteomes" id="UP000257123"/>
    </source>
</evidence>
<proteinExistence type="predicted"/>
<dbReference type="SUPFAM" id="SSF81301">
    <property type="entry name" value="Nucleotidyltransferase"/>
    <property type="match status" value="1"/>
</dbReference>
<name>A0A371R5Q5_9CREN</name>
<evidence type="ECO:0000313" key="3">
    <source>
        <dbReference type="EMBL" id="RFA99415.1"/>
    </source>
</evidence>
<protein>
    <recommendedName>
        <fullName evidence="1">Polymerase beta nucleotidyltransferase domain-containing protein</fullName>
    </recommendedName>
</protein>
<dbReference type="Gene3D" id="3.30.460.10">
    <property type="entry name" value="Beta Polymerase, domain 2"/>
    <property type="match status" value="1"/>
</dbReference>
<accession>A0A371R5Q5</accession>
<evidence type="ECO:0000313" key="2">
    <source>
        <dbReference type="EMBL" id="RFA92630.1"/>
    </source>
</evidence>
<dbReference type="PANTHER" id="PTHR43852:SF3">
    <property type="entry name" value="NUCLEOTIDYLTRANSFERASE"/>
    <property type="match status" value="1"/>
</dbReference>
<dbReference type="CDD" id="cd05403">
    <property type="entry name" value="NT_KNTase_like"/>
    <property type="match status" value="1"/>
</dbReference>
<sequence length="141" mass="15587">MSEAVASRLRSLIEEKYGDCVIFAVLFGSVATGRAGPLSDVDVAVKIADNCDPLAFIADFSVDASDALGVNRVDVLVISDDLPYELKYRALAGRLIYAKDKGAYIDELVKAFSLWADFQIFLKKTGVRERFVKTLWEKSSR</sequence>
<dbReference type="Proteomes" id="UP000256877">
    <property type="component" value="Unassembled WGS sequence"/>
</dbReference>
<dbReference type="Proteomes" id="UP000257123">
    <property type="component" value="Unassembled WGS sequence"/>
</dbReference>